<dbReference type="EMBL" id="JARBHB010000008">
    <property type="protein sequence ID" value="KAJ8877407.1"/>
    <property type="molecule type" value="Genomic_DNA"/>
</dbReference>
<evidence type="ECO:0000313" key="3">
    <source>
        <dbReference type="Proteomes" id="UP001159363"/>
    </source>
</evidence>
<feature type="compositionally biased region" description="Polar residues" evidence="1">
    <location>
        <begin position="620"/>
        <end position="630"/>
    </location>
</feature>
<evidence type="ECO:0000256" key="1">
    <source>
        <dbReference type="SAM" id="MobiDB-lite"/>
    </source>
</evidence>
<accession>A0ABQ9GZH9</accession>
<organism evidence="2 3">
    <name type="scientific">Dryococelus australis</name>
    <dbReference type="NCBI Taxonomy" id="614101"/>
    <lineage>
        <taxon>Eukaryota</taxon>
        <taxon>Metazoa</taxon>
        <taxon>Ecdysozoa</taxon>
        <taxon>Arthropoda</taxon>
        <taxon>Hexapoda</taxon>
        <taxon>Insecta</taxon>
        <taxon>Pterygota</taxon>
        <taxon>Neoptera</taxon>
        <taxon>Polyneoptera</taxon>
        <taxon>Phasmatodea</taxon>
        <taxon>Verophasmatodea</taxon>
        <taxon>Anareolatae</taxon>
        <taxon>Phasmatidae</taxon>
        <taxon>Eurycanthinae</taxon>
        <taxon>Dryococelus</taxon>
    </lineage>
</organism>
<keyword evidence="3" id="KW-1185">Reference proteome</keyword>
<feature type="region of interest" description="Disordered" evidence="1">
    <location>
        <begin position="867"/>
        <end position="887"/>
    </location>
</feature>
<sequence length="1164" mass="128393">MNPAIFGSDVALREARMEVLQLLFAKYNETQLGQGQDNNLTFGFLIGHQFVGCQQLAKVFVGRGNAILGRDWLFVTRSMFASDFKTDNLKQTRKVRASMYRHSPTTLYHKHNIPISTADRDSAFVIPPLAAGVASAFDRATQYSVTPTFSTSVISVQIVNTDQNMCVNQSKELDDPRQSSAGICGYRDTPGPEVSSIKLATRGHQLGALGLPKALGHALVCERSNLVMQGKVKRECPEKTLLPAGTTVKFPTRQNPGDPIENQTQLSLERAVRLLTSHLCEPGLIQGRVAPGFLHVEIVPDNAAGRHLSWRIRFGLSPSSPPPPNPSSTIPLVPLTTSVVGVGRAYVVGRNCNPLLNPPTPNHRDAPMGTCWGALPSSSPQCGGDDQLRKLPAAGLHYSHTANSPKSYRKVSALGFTRKDKIKATDIRAATKSKTSWRIYSHLEVAMGRPCCSDERDERWTKTGVGMESTKSSETKRKTTIPLGQRHTQDHIVMMAWASLSSTARLNMASQLNIKPGRQESQQLIAIKLGLAVLGTRPFVLREYVYVEALGRLDYFYVPGTASLDHMGFYGHHWISFEMIFPTTIDSELQCQNVSPDFVTIGFSGLPPIMVANLKTYSSHKPTAETSSPCRRSGTRMSKQRADVRQHKAGRVVFPHPTSIEGRSQPPEPCLSNVGMQRRWKREFPEKTCQPTSSSGTFPTCKNLCHPAGNRDRFTLLYEYSSRPLSHSTKRNEATRVLYVYYWCTVLKGRVRRRRGEARMMEIRQDLPGKGNGKLRVGEVPLPGQPSVIEPAIARIRGSGGPQRNTHTLKSICEIDVLSLLRTVGRMKQEYADLRLVPENHLMRAPVSTLVFARSCAMLRQVGGPLKSVASSPAVTSRKGPAGAVRSHQWPAGRHASCFQLPPPGSPWQHGRIRENEDILLITAAPFTPFVVHKKEKKSPGRFCIRPVLNSREPQSPTLIETDTHTTRPYEIRDFGTTPGFDDSKAVGNDDTATPQLVSSGPSWPAPRGETQWPPLRIAIYCRRSGAICPGFSLVVGIPVYSNLAMHAPLVAVAVLYSTEFERACSGDDVNYRRLHAGRNTTRIHAPTSYATCPTRVIALFPRRPTLANPLRLPGRKIMQGEMHCGKEGLGSHGLHFGAMTTSLSVLRASLNYEEQGKKLSRET</sequence>
<dbReference type="Proteomes" id="UP001159363">
    <property type="component" value="Chromosome 7"/>
</dbReference>
<feature type="region of interest" description="Disordered" evidence="1">
    <location>
        <begin position="620"/>
        <end position="647"/>
    </location>
</feature>
<comment type="caution">
    <text evidence="2">The sequence shown here is derived from an EMBL/GenBank/DDBJ whole genome shotgun (WGS) entry which is preliminary data.</text>
</comment>
<name>A0ABQ9GZH9_9NEOP</name>
<feature type="region of interest" description="Disordered" evidence="1">
    <location>
        <begin position="978"/>
        <end position="1010"/>
    </location>
</feature>
<protein>
    <submittedName>
        <fullName evidence="2">Uncharacterized protein</fullName>
    </submittedName>
</protein>
<feature type="compositionally biased region" description="Polar residues" evidence="1">
    <location>
        <begin position="991"/>
        <end position="1002"/>
    </location>
</feature>
<gene>
    <name evidence="2" type="ORF">PR048_021861</name>
</gene>
<proteinExistence type="predicted"/>
<feature type="region of interest" description="Disordered" evidence="1">
    <location>
        <begin position="463"/>
        <end position="482"/>
    </location>
</feature>
<reference evidence="2 3" key="1">
    <citation type="submission" date="2023-02" db="EMBL/GenBank/DDBJ databases">
        <title>LHISI_Scaffold_Assembly.</title>
        <authorList>
            <person name="Stuart O.P."/>
            <person name="Cleave R."/>
            <person name="Magrath M.J.L."/>
            <person name="Mikheyev A.S."/>
        </authorList>
    </citation>
    <scope>NUCLEOTIDE SEQUENCE [LARGE SCALE GENOMIC DNA]</scope>
    <source>
        <strain evidence="2">Daus_M_001</strain>
        <tissue evidence="2">Leg muscle</tissue>
    </source>
</reference>
<evidence type="ECO:0000313" key="2">
    <source>
        <dbReference type="EMBL" id="KAJ8877407.1"/>
    </source>
</evidence>